<comment type="caution">
    <text evidence="2">The sequence shown here is derived from an EMBL/GenBank/DDBJ whole genome shotgun (WGS) entry which is preliminary data.</text>
</comment>
<evidence type="ECO:0000313" key="3">
    <source>
        <dbReference type="Proteomes" id="UP000640930"/>
    </source>
</evidence>
<reference evidence="2 3" key="1">
    <citation type="submission" date="2020-08" db="EMBL/GenBank/DDBJ databases">
        <title>A Genomic Blueprint of the Chicken Gut Microbiome.</title>
        <authorList>
            <person name="Gilroy R."/>
            <person name="Ravi A."/>
            <person name="Getino M."/>
            <person name="Pursley I."/>
            <person name="Horton D.L."/>
            <person name="Alikhan N.-F."/>
            <person name="Baker D."/>
            <person name="Gharbi K."/>
            <person name="Hall N."/>
            <person name="Watson M."/>
            <person name="Adriaenssens E.M."/>
            <person name="Foster-Nyarko E."/>
            <person name="Jarju S."/>
            <person name="Secka A."/>
            <person name="Antonio M."/>
            <person name="Oren A."/>
            <person name="Chaudhuri R."/>
            <person name="La Ragione R.M."/>
            <person name="Hildebrand F."/>
            <person name="Pallen M.J."/>
        </authorList>
    </citation>
    <scope>NUCLEOTIDE SEQUENCE [LARGE SCALE GENOMIC DNA]</scope>
    <source>
        <strain evidence="2 3">Re31</strain>
    </source>
</reference>
<evidence type="ECO:0000313" key="2">
    <source>
        <dbReference type="EMBL" id="MBD8026409.1"/>
    </source>
</evidence>
<dbReference type="RefSeq" id="WP_191706912.1">
    <property type="nucleotide sequence ID" value="NZ_JACSQA010000007.1"/>
</dbReference>
<accession>A0ABR8XAR8</accession>
<evidence type="ECO:0000256" key="1">
    <source>
        <dbReference type="SAM" id="Phobius"/>
    </source>
</evidence>
<name>A0ABR8XAR8_9BACL</name>
<feature type="transmembrane region" description="Helical" evidence="1">
    <location>
        <begin position="7"/>
        <end position="26"/>
    </location>
</feature>
<proteinExistence type="predicted"/>
<protein>
    <submittedName>
        <fullName evidence="2">Uncharacterized protein</fullName>
    </submittedName>
</protein>
<keyword evidence="1" id="KW-0812">Transmembrane</keyword>
<organism evidence="2 3">
    <name type="scientific">Ureibacillus galli</name>
    <dbReference type="NCBI Taxonomy" id="2762222"/>
    <lineage>
        <taxon>Bacteria</taxon>
        <taxon>Bacillati</taxon>
        <taxon>Bacillota</taxon>
        <taxon>Bacilli</taxon>
        <taxon>Bacillales</taxon>
        <taxon>Caryophanaceae</taxon>
        <taxon>Ureibacillus</taxon>
    </lineage>
</organism>
<gene>
    <name evidence="2" type="ORF">H9636_07025</name>
</gene>
<dbReference type="Proteomes" id="UP000640930">
    <property type="component" value="Unassembled WGS sequence"/>
</dbReference>
<keyword evidence="1" id="KW-1133">Transmembrane helix</keyword>
<dbReference type="EMBL" id="JACSQA010000007">
    <property type="protein sequence ID" value="MBD8026409.1"/>
    <property type="molecule type" value="Genomic_DNA"/>
</dbReference>
<keyword evidence="3" id="KW-1185">Reference proteome</keyword>
<keyword evidence="1" id="KW-0472">Membrane</keyword>
<sequence length="80" mass="9325">MIQTINDWLPIVGALCGGLLFIWRITYNLNKNILLLNENIKELNSTTKESKMKINDHEIRIVVLETVTGVRTKEEHKYEN</sequence>